<sequence>MQNSESIQDYLSRASSVVNNMKSYGEKITDETIVAKILRTLTPRFNFVVAAIEEAHHMSKYSFDELMNSLQAHEDRMNQS</sequence>
<organism evidence="1 2">
    <name type="scientific">Bauhinia variegata</name>
    <name type="common">Purple orchid tree</name>
    <name type="synonym">Phanera variegata</name>
    <dbReference type="NCBI Taxonomy" id="167791"/>
    <lineage>
        <taxon>Eukaryota</taxon>
        <taxon>Viridiplantae</taxon>
        <taxon>Streptophyta</taxon>
        <taxon>Embryophyta</taxon>
        <taxon>Tracheophyta</taxon>
        <taxon>Spermatophyta</taxon>
        <taxon>Magnoliopsida</taxon>
        <taxon>eudicotyledons</taxon>
        <taxon>Gunneridae</taxon>
        <taxon>Pentapetalae</taxon>
        <taxon>rosids</taxon>
        <taxon>fabids</taxon>
        <taxon>Fabales</taxon>
        <taxon>Fabaceae</taxon>
        <taxon>Cercidoideae</taxon>
        <taxon>Cercideae</taxon>
        <taxon>Bauhiniinae</taxon>
        <taxon>Bauhinia</taxon>
    </lineage>
</organism>
<reference evidence="1 2" key="1">
    <citation type="journal article" date="2022" name="DNA Res.">
        <title>Chromosomal-level genome assembly of the orchid tree Bauhinia variegata (Leguminosae; Cercidoideae) supports the allotetraploid origin hypothesis of Bauhinia.</title>
        <authorList>
            <person name="Zhong Y."/>
            <person name="Chen Y."/>
            <person name="Zheng D."/>
            <person name="Pang J."/>
            <person name="Liu Y."/>
            <person name="Luo S."/>
            <person name="Meng S."/>
            <person name="Qian L."/>
            <person name="Wei D."/>
            <person name="Dai S."/>
            <person name="Zhou R."/>
        </authorList>
    </citation>
    <scope>NUCLEOTIDE SEQUENCE [LARGE SCALE GENOMIC DNA]</scope>
    <source>
        <strain evidence="1">BV-YZ2020</strain>
    </source>
</reference>
<protein>
    <submittedName>
        <fullName evidence="1">Uncharacterized protein</fullName>
    </submittedName>
</protein>
<keyword evidence="2" id="KW-1185">Reference proteome</keyword>
<comment type="caution">
    <text evidence="1">The sequence shown here is derived from an EMBL/GenBank/DDBJ whole genome shotgun (WGS) entry which is preliminary data.</text>
</comment>
<evidence type="ECO:0000313" key="1">
    <source>
        <dbReference type="EMBL" id="KAI4353983.1"/>
    </source>
</evidence>
<proteinExistence type="predicted"/>
<dbReference type="Proteomes" id="UP000828941">
    <property type="component" value="Chromosome 2"/>
</dbReference>
<accession>A0ACB9PZP8</accession>
<evidence type="ECO:0000313" key="2">
    <source>
        <dbReference type="Proteomes" id="UP000828941"/>
    </source>
</evidence>
<dbReference type="EMBL" id="CM039427">
    <property type="protein sequence ID" value="KAI4353983.1"/>
    <property type="molecule type" value="Genomic_DNA"/>
</dbReference>
<name>A0ACB9PZP8_BAUVA</name>
<gene>
    <name evidence="1" type="ORF">L6164_002897</name>
</gene>